<feature type="transmembrane region" description="Helical" evidence="8">
    <location>
        <begin position="36"/>
        <end position="58"/>
    </location>
</feature>
<evidence type="ECO:0000256" key="1">
    <source>
        <dbReference type="ARBA" id="ARBA00004127"/>
    </source>
</evidence>
<gene>
    <name evidence="9" type="ORF">SAMN05878282_110107</name>
</gene>
<dbReference type="GO" id="GO:0005886">
    <property type="term" value="C:plasma membrane"/>
    <property type="evidence" value="ECO:0007669"/>
    <property type="project" value="TreeGrafter"/>
</dbReference>
<organism evidence="9 10">
    <name type="scientific">Aquipseudomonas alcaligenes</name>
    <name type="common">Pseudomonas alcaligenes</name>
    <dbReference type="NCBI Taxonomy" id="43263"/>
    <lineage>
        <taxon>Bacteria</taxon>
        <taxon>Pseudomonadati</taxon>
        <taxon>Pseudomonadota</taxon>
        <taxon>Gammaproteobacteria</taxon>
        <taxon>Pseudomonadales</taxon>
        <taxon>Pseudomonadaceae</taxon>
        <taxon>Aquipseudomonas</taxon>
    </lineage>
</organism>
<evidence type="ECO:0000256" key="3">
    <source>
        <dbReference type="ARBA" id="ARBA00022519"/>
    </source>
</evidence>
<evidence type="ECO:0000256" key="8">
    <source>
        <dbReference type="SAM" id="Phobius"/>
    </source>
</evidence>
<keyword evidence="4 8" id="KW-0812">Transmembrane</keyword>
<keyword evidence="2" id="KW-0813">Transport</keyword>
<dbReference type="RefSeq" id="WP_076428856.1">
    <property type="nucleotide sequence ID" value="NZ_FTMP01000010.1"/>
</dbReference>
<keyword evidence="7 8" id="KW-0472">Membrane</keyword>
<evidence type="ECO:0000256" key="6">
    <source>
        <dbReference type="ARBA" id="ARBA00022989"/>
    </source>
</evidence>
<proteinExistence type="predicted"/>
<dbReference type="PANTHER" id="PTHR30335">
    <property type="entry name" value="INTEGRAL MEMBRANE PROTEIN OF SOXR-REDUCING COMPLEX"/>
    <property type="match status" value="1"/>
</dbReference>
<evidence type="ECO:0000256" key="5">
    <source>
        <dbReference type="ARBA" id="ARBA00022967"/>
    </source>
</evidence>
<dbReference type="PANTHER" id="PTHR30335:SF0">
    <property type="entry name" value="ION-TRANSLOCATING OXIDOREDUCTASE COMPLEX SUBUNIT A"/>
    <property type="match status" value="1"/>
</dbReference>
<sequence>MTDFLLALIGAALVSNLILGLPLAADALRHTRAQALGPAAALLILFAAPGAWLLQQLLQAVDLAYLHLLLCIPLLAVFGWLAVTLLARWRPGLAQPQLWPLLLGNGLGAAVLARSLESFSAALALGIGGGLGFWLVLQLMSDLLGRIEQCDVPAAFRGTPLLLIAAGLMSLAFLGFNGLGAV</sequence>
<evidence type="ECO:0000256" key="4">
    <source>
        <dbReference type="ARBA" id="ARBA00022692"/>
    </source>
</evidence>
<dbReference type="EMBL" id="FTMP01000010">
    <property type="protein sequence ID" value="SIQ91928.1"/>
    <property type="molecule type" value="Genomic_DNA"/>
</dbReference>
<evidence type="ECO:0000313" key="10">
    <source>
        <dbReference type="Proteomes" id="UP000185841"/>
    </source>
</evidence>
<dbReference type="InterPro" id="IPR003667">
    <property type="entry name" value="NqrDE/RnfAE"/>
</dbReference>
<keyword evidence="5" id="KW-1278">Translocase</keyword>
<evidence type="ECO:0000313" key="9">
    <source>
        <dbReference type="EMBL" id="SIQ91928.1"/>
    </source>
</evidence>
<dbReference type="PIRSF" id="PIRSF006102">
    <property type="entry name" value="NQR_DE"/>
    <property type="match status" value="1"/>
</dbReference>
<dbReference type="AlphaFoldDB" id="A0A1N6WPF5"/>
<dbReference type="Proteomes" id="UP000185841">
    <property type="component" value="Unassembled WGS sequence"/>
</dbReference>
<feature type="transmembrane region" description="Helical" evidence="8">
    <location>
        <begin position="64"/>
        <end position="86"/>
    </location>
</feature>
<keyword evidence="3" id="KW-0997">Cell inner membrane</keyword>
<feature type="transmembrane region" description="Helical" evidence="8">
    <location>
        <begin position="6"/>
        <end position="24"/>
    </location>
</feature>
<feature type="transmembrane region" description="Helical" evidence="8">
    <location>
        <begin position="161"/>
        <end position="179"/>
    </location>
</feature>
<evidence type="ECO:0000256" key="7">
    <source>
        <dbReference type="ARBA" id="ARBA00023136"/>
    </source>
</evidence>
<feature type="transmembrane region" description="Helical" evidence="8">
    <location>
        <begin position="122"/>
        <end position="140"/>
    </location>
</feature>
<keyword evidence="3" id="KW-1003">Cell membrane</keyword>
<dbReference type="InterPro" id="IPR050133">
    <property type="entry name" value="NqrDE/RnfAE_oxidrdctase"/>
</dbReference>
<accession>A0A1N6WPF5</accession>
<name>A0A1N6WPF5_AQUAC</name>
<dbReference type="Pfam" id="PF02508">
    <property type="entry name" value="Rnf-Nqr"/>
    <property type="match status" value="1"/>
</dbReference>
<comment type="subcellular location">
    <subcellularLocation>
        <location evidence="1">Endomembrane system</location>
        <topology evidence="1">Multi-pass membrane protein</topology>
    </subcellularLocation>
</comment>
<evidence type="ECO:0000256" key="2">
    <source>
        <dbReference type="ARBA" id="ARBA00022448"/>
    </source>
</evidence>
<keyword evidence="6 8" id="KW-1133">Transmembrane helix</keyword>
<dbReference type="GO" id="GO:0012505">
    <property type="term" value="C:endomembrane system"/>
    <property type="evidence" value="ECO:0007669"/>
    <property type="project" value="UniProtKB-SubCell"/>
</dbReference>
<reference evidence="9 10" key="1">
    <citation type="submission" date="2017-01" db="EMBL/GenBank/DDBJ databases">
        <authorList>
            <person name="Mah S.A."/>
            <person name="Swanson W.J."/>
            <person name="Moy G.W."/>
            <person name="Vacquier V.D."/>
        </authorList>
    </citation>
    <scope>NUCLEOTIDE SEQUENCE [LARGE SCALE GENOMIC DNA]</scope>
    <source>
        <strain evidence="9 10">RU36E</strain>
    </source>
</reference>
<protein>
    <submittedName>
        <fullName evidence="9">Electron transport complex protein RnfA</fullName>
    </submittedName>
</protein>